<dbReference type="AlphaFoldDB" id="A0AAD4GRI5"/>
<dbReference type="Pfam" id="PF11951">
    <property type="entry name" value="Fungal_trans_2"/>
    <property type="match status" value="1"/>
</dbReference>
<name>A0AAD4GRI5_ASPNN</name>
<dbReference type="EMBL" id="VCAU01000075">
    <property type="protein sequence ID" value="KAF9886586.1"/>
    <property type="molecule type" value="Genomic_DNA"/>
</dbReference>
<dbReference type="GO" id="GO:0000976">
    <property type="term" value="F:transcription cis-regulatory region binding"/>
    <property type="evidence" value="ECO:0007669"/>
    <property type="project" value="TreeGrafter"/>
</dbReference>
<reference evidence="3" key="1">
    <citation type="journal article" date="2019" name="Beilstein J. Org. Chem.">
        <title>Nanangenines: drimane sesquiterpenoids as the dominant metabolite cohort of a novel Australian fungus, Aspergillus nanangensis.</title>
        <authorList>
            <person name="Lacey H.J."/>
            <person name="Gilchrist C.L.M."/>
            <person name="Crombie A."/>
            <person name="Kalaitzis J.A."/>
            <person name="Vuong D."/>
            <person name="Rutledge P.J."/>
            <person name="Turner P."/>
            <person name="Pitt J.I."/>
            <person name="Lacey E."/>
            <person name="Chooi Y.H."/>
            <person name="Piggott A.M."/>
        </authorList>
    </citation>
    <scope>NUCLEOTIDE SEQUENCE</scope>
    <source>
        <strain evidence="3">MST-FP2251</strain>
    </source>
</reference>
<evidence type="ECO:0000313" key="3">
    <source>
        <dbReference type="EMBL" id="KAF9886586.1"/>
    </source>
</evidence>
<dbReference type="GO" id="GO:0003700">
    <property type="term" value="F:DNA-binding transcription factor activity"/>
    <property type="evidence" value="ECO:0007669"/>
    <property type="project" value="TreeGrafter"/>
</dbReference>
<evidence type="ECO:0000313" key="4">
    <source>
        <dbReference type="Proteomes" id="UP001194746"/>
    </source>
</evidence>
<comment type="caution">
    <text evidence="3">The sequence shown here is derived from an EMBL/GenBank/DDBJ whole genome shotgun (WGS) entry which is preliminary data.</text>
</comment>
<dbReference type="PANTHER" id="PTHR37534:SF43">
    <property type="entry name" value="FINGER DOMAIN PROTEIN, PUTATIVE (AFU_ORTHOLOGUE AFUA_1G01850)-RELATED"/>
    <property type="match status" value="1"/>
</dbReference>
<dbReference type="GO" id="GO:0005634">
    <property type="term" value="C:nucleus"/>
    <property type="evidence" value="ECO:0007669"/>
    <property type="project" value="UniProtKB-SubCell"/>
</dbReference>
<keyword evidence="2" id="KW-0539">Nucleus</keyword>
<protein>
    <submittedName>
        <fullName evidence="3">Uncharacterized protein</fullName>
    </submittedName>
</protein>
<evidence type="ECO:0000256" key="1">
    <source>
        <dbReference type="ARBA" id="ARBA00004123"/>
    </source>
</evidence>
<dbReference type="PANTHER" id="PTHR37534">
    <property type="entry name" value="TRANSCRIPTIONAL ACTIVATOR PROTEIN UGA3"/>
    <property type="match status" value="1"/>
</dbReference>
<gene>
    <name evidence="3" type="ORF">FE257_011358</name>
</gene>
<dbReference type="InterPro" id="IPR021858">
    <property type="entry name" value="Fun_TF"/>
</dbReference>
<organism evidence="3 4">
    <name type="scientific">Aspergillus nanangensis</name>
    <dbReference type="NCBI Taxonomy" id="2582783"/>
    <lineage>
        <taxon>Eukaryota</taxon>
        <taxon>Fungi</taxon>
        <taxon>Dikarya</taxon>
        <taxon>Ascomycota</taxon>
        <taxon>Pezizomycotina</taxon>
        <taxon>Eurotiomycetes</taxon>
        <taxon>Eurotiomycetidae</taxon>
        <taxon>Eurotiales</taxon>
        <taxon>Aspergillaceae</taxon>
        <taxon>Aspergillus</taxon>
        <taxon>Aspergillus subgen. Circumdati</taxon>
    </lineage>
</organism>
<comment type="subcellular location">
    <subcellularLocation>
        <location evidence="1">Nucleus</location>
    </subcellularLocation>
</comment>
<dbReference type="Proteomes" id="UP001194746">
    <property type="component" value="Unassembled WGS sequence"/>
</dbReference>
<proteinExistence type="predicted"/>
<dbReference type="GO" id="GO:0045944">
    <property type="term" value="P:positive regulation of transcription by RNA polymerase II"/>
    <property type="evidence" value="ECO:0007669"/>
    <property type="project" value="TreeGrafter"/>
</dbReference>
<sequence>MASQLQLNVSPFLSSDESRFFMHVFNTETAPRLFPAAPHIFLHRMVSAAVETPCLLYALLASACSHHSRLIQDRRPQSRMARLKFTNMAISGLRAAIMNSSGTLNAEMVTTAMALCTNDLCNGHMDVWRTHLRGVMRLLAILLTQGNSTEADDAYLLCLVKWFTTMDVLAGLSGIHSSCFSDELNVSLSQTSSQSNGVADEVCGYSLELVPILTRISQLVHSRDMPGIIDHGVPPDVMKEAHVLESKLDALVHGSVLDATTVAYPSGLRIELERTHLAFAHSALLHLHRRVQMLPQTHPKVITDISNILDAFTHIQPFSPANILVLWPLFSAGCETTDRQQQAQIQERMSNMQSFGLGNFTRAKQHLTEFWASHTDLPWDVYFAQLGVELVLF</sequence>
<accession>A0AAD4GRI5</accession>
<keyword evidence="4" id="KW-1185">Reference proteome</keyword>
<evidence type="ECO:0000256" key="2">
    <source>
        <dbReference type="ARBA" id="ARBA00023242"/>
    </source>
</evidence>
<reference evidence="3" key="2">
    <citation type="submission" date="2020-02" db="EMBL/GenBank/DDBJ databases">
        <authorList>
            <person name="Gilchrist C.L.M."/>
            <person name="Chooi Y.-H."/>
        </authorList>
    </citation>
    <scope>NUCLEOTIDE SEQUENCE</scope>
    <source>
        <strain evidence="3">MST-FP2251</strain>
    </source>
</reference>